<comment type="caution">
    <text evidence="5">The sequence shown here is derived from an EMBL/GenBank/DDBJ whole genome shotgun (WGS) entry which is preliminary data.</text>
</comment>
<feature type="region of interest" description="Disordered" evidence="3">
    <location>
        <begin position="1"/>
        <end position="54"/>
    </location>
</feature>
<proteinExistence type="predicted"/>
<feature type="compositionally biased region" description="Polar residues" evidence="3">
    <location>
        <begin position="438"/>
        <end position="459"/>
    </location>
</feature>
<protein>
    <submittedName>
        <fullName evidence="5">Regulator of nonsense transcripts upf2</fullName>
    </submittedName>
</protein>
<dbReference type="EMBL" id="ASGP02000009">
    <property type="protein sequence ID" value="KAH9491115.1"/>
    <property type="molecule type" value="Genomic_DNA"/>
</dbReference>
<dbReference type="GO" id="GO:0003723">
    <property type="term" value="F:RNA binding"/>
    <property type="evidence" value="ECO:0007669"/>
    <property type="project" value="InterPro"/>
</dbReference>
<feature type="compositionally biased region" description="Basic and acidic residues" evidence="3">
    <location>
        <begin position="17"/>
        <end position="48"/>
    </location>
</feature>
<dbReference type="PANTHER" id="PTHR12839">
    <property type="entry name" value="NONSENSE-MEDIATED MRNA DECAY PROTEIN 2 UP-FRAMESHIFT SUPPRESSOR 2"/>
    <property type="match status" value="1"/>
</dbReference>
<dbReference type="GO" id="GO:0000184">
    <property type="term" value="P:nuclear-transcribed mRNA catabolic process, nonsense-mediated decay"/>
    <property type="evidence" value="ECO:0007669"/>
    <property type="project" value="InterPro"/>
</dbReference>
<dbReference type="Pfam" id="PF04050">
    <property type="entry name" value="Upf2"/>
    <property type="match status" value="1"/>
</dbReference>
<dbReference type="Pfam" id="PF02854">
    <property type="entry name" value="MIF4G"/>
    <property type="match status" value="3"/>
</dbReference>
<feature type="region of interest" description="Disordered" evidence="3">
    <location>
        <begin position="1229"/>
        <end position="1248"/>
    </location>
</feature>
<dbReference type="Proteomes" id="UP000790347">
    <property type="component" value="Unassembled WGS sequence"/>
</dbReference>
<dbReference type="InterPro" id="IPR007193">
    <property type="entry name" value="Upf2/Nmd2_C"/>
</dbReference>
<reference evidence="5" key="1">
    <citation type="submission" date="2013-05" db="EMBL/GenBank/DDBJ databases">
        <authorList>
            <person name="Yim A.K.Y."/>
            <person name="Chan T.F."/>
            <person name="Ji K.M."/>
            <person name="Liu X.Y."/>
            <person name="Zhou J.W."/>
            <person name="Li R.Q."/>
            <person name="Yang K.Y."/>
            <person name="Li J."/>
            <person name="Li M."/>
            <person name="Law P.T.W."/>
            <person name="Wu Y.L."/>
            <person name="Cai Z.L."/>
            <person name="Qin H."/>
            <person name="Bao Y."/>
            <person name="Leung R.K.K."/>
            <person name="Ng P.K.S."/>
            <person name="Zou J."/>
            <person name="Zhong X.J."/>
            <person name="Ran P.X."/>
            <person name="Zhong N.S."/>
            <person name="Liu Z.G."/>
            <person name="Tsui S.K.W."/>
        </authorList>
    </citation>
    <scope>NUCLEOTIDE SEQUENCE</scope>
    <source>
        <strain evidence="5">Derf</strain>
        <tissue evidence="5">Whole organism</tissue>
    </source>
</reference>
<gene>
    <name evidence="5" type="primary">UPF2_2</name>
    <name evidence="5" type="ORF">DERF_015850</name>
</gene>
<dbReference type="SMART" id="SM00543">
    <property type="entry name" value="MIF4G"/>
    <property type="match status" value="3"/>
</dbReference>
<feature type="compositionally biased region" description="Polar residues" evidence="3">
    <location>
        <begin position="981"/>
        <end position="993"/>
    </location>
</feature>
<dbReference type="InterPro" id="IPR039762">
    <property type="entry name" value="Nmd2/UPF2"/>
</dbReference>
<dbReference type="GO" id="GO:0005737">
    <property type="term" value="C:cytoplasm"/>
    <property type="evidence" value="ECO:0007669"/>
    <property type="project" value="UniProtKB-SubCell"/>
</dbReference>
<keyword evidence="2" id="KW-0963">Cytoplasm</keyword>
<feature type="region of interest" description="Disordered" evidence="3">
    <location>
        <begin position="981"/>
        <end position="1168"/>
    </location>
</feature>
<keyword evidence="6" id="KW-1185">Reference proteome</keyword>
<feature type="compositionally biased region" description="Low complexity" evidence="3">
    <location>
        <begin position="1033"/>
        <end position="1061"/>
    </location>
</feature>
<feature type="domain" description="MIF4G" evidence="4">
    <location>
        <begin position="519"/>
        <end position="708"/>
    </location>
</feature>
<name>A0A922HK00_DERFA</name>
<feature type="compositionally biased region" description="Low complexity" evidence="3">
    <location>
        <begin position="1315"/>
        <end position="1327"/>
    </location>
</feature>
<dbReference type="SUPFAM" id="SSF48371">
    <property type="entry name" value="ARM repeat"/>
    <property type="match status" value="3"/>
</dbReference>
<dbReference type="Gene3D" id="1.25.40.180">
    <property type="match status" value="3"/>
</dbReference>
<organism evidence="5 6">
    <name type="scientific">Dermatophagoides farinae</name>
    <name type="common">American house dust mite</name>
    <dbReference type="NCBI Taxonomy" id="6954"/>
    <lineage>
        <taxon>Eukaryota</taxon>
        <taxon>Metazoa</taxon>
        <taxon>Ecdysozoa</taxon>
        <taxon>Arthropoda</taxon>
        <taxon>Chelicerata</taxon>
        <taxon>Arachnida</taxon>
        <taxon>Acari</taxon>
        <taxon>Acariformes</taxon>
        <taxon>Sarcoptiformes</taxon>
        <taxon>Astigmata</taxon>
        <taxon>Psoroptidia</taxon>
        <taxon>Analgoidea</taxon>
        <taxon>Pyroglyphidae</taxon>
        <taxon>Dermatophagoidinae</taxon>
        <taxon>Dermatophagoides</taxon>
    </lineage>
</organism>
<feature type="compositionally biased region" description="Acidic residues" evidence="3">
    <location>
        <begin position="1065"/>
        <end position="1076"/>
    </location>
</feature>
<feature type="region of interest" description="Disordered" evidence="3">
    <location>
        <begin position="423"/>
        <end position="496"/>
    </location>
</feature>
<comment type="subcellular location">
    <subcellularLocation>
        <location evidence="1">Cytoplasm</location>
    </subcellularLocation>
</comment>
<dbReference type="FunFam" id="1.25.40.180:FF:000014">
    <property type="entry name" value="Putative regulator of nonsense transcripts 2"/>
    <property type="match status" value="1"/>
</dbReference>
<sequence length="1366" mass="157667">MQKSEENEADNSATNQEKQEETVNHGEENKNNDKDDNNKSEENDKEQQQQEEQSIQEYIKELSERYKEKREKRYEHNVSNIEYPDEDLFVKLDTSIKKNTAFVKKIRNMTESNKDVIMKDLENLNLSRFISELATALVETKIKANEIGMFIQICSFLHLRYCDFAAHLFDAWNKNLPRKPSDQFNASKMRVDIKIFTELILSGIFTTKDSLPALGNLLTILTNADKETHKNISILVAFCRGYGVEFAGLYPRRQRMLAEKFQLQLPVCDFLSVERQRGVQTLLKDYYHSLIQHISKDRKYLFHLKNDMKRSLETRGEVSEALQEKWKTKSVEFEKLYQTATTFADLIDEEMPDIDTQALENDTMLMKNENVTAVLFDLNRFKENNPSIWDDEETRIFYEKLPDLKSLVPAMLYKDSLKDESTMATNNNEASGKENGESNDGNLPPASSSTEIETDQNLDLSKEDDLILTGDDTSIPDPKDVPLLNENDDVDPDSSTMKYDKNKIRIVKFNFNATKDQLDTYFSSLPNCVNCDLIDKAALHFATTFNTKNNRKKLVDVLIRVPRTRLDLLPFYGRFVAQLAPIMPSVSTELCIGLKNQFRYNFYKKDQVYIESKVKIVRFIGELVKFNLFSKTEALKILKTLLSDFHHHHIEMTCNLFEVCGRYLYRCPESHHMTNLLLQQMMRLKNHMYVNTRYETMIQNAYYSVTPEDKSAARNIQTKPVMHQYIEHLVYTELSRKTVSNVLKKLRRIDWNDKEINAFAIQSLASAWKVKCDNIPALASLLSNLSQHRSQTVLMVMDTVLENIRIGKQMNSLEYNQRRISTIKFFAECFNYNLVDSTLLFNVMYSLLIYGVDYNDAGKSPMDPPFNLMRLRLVAQILHICGHFLMSPAAKKKLDFFLFFFQRYYWLKKSYINSLPVEQIDQMALFYIDAIFADVLQFLRPKFKKAQSYQQSCELLEKRLKELAENVKDVLPNSNVSIKNVLTPSTNSSNMQPPINDGQLEPIKEDSENEIDENGGDKKKNDEKNLLKKDSNNNDGNNNVNCNPLNNDGDINSDNNSGSKGCVDGDYDNSDEEEIEDRSIGNIYNDGDGSPRPIMQKPVEQKDDYDDDNNNADMINTDPDDSDGDLDSNEDIDDEEEDDEDDDDGDDSDENQNNKSNDGRGGGLRIHPCEEDDLFQRDFERLMMENLTSRSQEVTQRMNVEIVIPIERDSDTNKARQLGSGYESSLFSLEPSTMSNNNKNQQSQETETKSFNFRVMTKNQKSNKPILRSIEVPADSDLVQNFLAREQAQKREKEQVKKLILGFNERREMEDQSPNTSNSSVGSIGNNVRSITDYQHNRSTGGGYYHHQHHYRGGGGGGVNYRRRFQ</sequence>
<dbReference type="InterPro" id="IPR016024">
    <property type="entry name" value="ARM-type_fold"/>
</dbReference>
<evidence type="ECO:0000256" key="2">
    <source>
        <dbReference type="ARBA" id="ARBA00022490"/>
    </source>
</evidence>
<feature type="compositionally biased region" description="Acidic residues" evidence="3">
    <location>
        <begin position="1118"/>
        <end position="1150"/>
    </location>
</feature>
<dbReference type="GO" id="GO:0035145">
    <property type="term" value="C:exon-exon junction complex"/>
    <property type="evidence" value="ECO:0007669"/>
    <property type="project" value="TreeGrafter"/>
</dbReference>
<dbReference type="PANTHER" id="PTHR12839:SF7">
    <property type="entry name" value="REGULATOR OF NONSENSE TRANSCRIPTS 2"/>
    <property type="match status" value="1"/>
</dbReference>
<feature type="domain" description="MIF4G" evidence="4">
    <location>
        <begin position="724"/>
        <end position="974"/>
    </location>
</feature>
<feature type="domain" description="MIF4G" evidence="4">
    <location>
        <begin position="96"/>
        <end position="305"/>
    </location>
</feature>
<evidence type="ECO:0000259" key="4">
    <source>
        <dbReference type="SMART" id="SM00543"/>
    </source>
</evidence>
<feature type="region of interest" description="Disordered" evidence="3">
    <location>
        <begin position="1306"/>
        <end position="1327"/>
    </location>
</feature>
<reference evidence="5" key="2">
    <citation type="journal article" date="2022" name="Res Sq">
        <title>Comparative Genomics Reveals Insights into the Divergent Evolution of Astigmatic Mites and Household Pest Adaptations.</title>
        <authorList>
            <person name="Xiong Q."/>
            <person name="Wan A.T.-Y."/>
            <person name="Liu X.-Y."/>
            <person name="Fung C.S.-H."/>
            <person name="Xiao X."/>
            <person name="Malainual N."/>
            <person name="Hou J."/>
            <person name="Wang L."/>
            <person name="Wang M."/>
            <person name="Yang K."/>
            <person name="Cui Y."/>
            <person name="Leung E."/>
            <person name="Nong W."/>
            <person name="Shin S.-K."/>
            <person name="Au S."/>
            <person name="Jeong K.Y."/>
            <person name="Chew F.T."/>
            <person name="Hui J."/>
            <person name="Leung T.F."/>
            <person name="Tungtrongchitr A."/>
            <person name="Zhong N."/>
            <person name="Liu Z."/>
            <person name="Tsui S."/>
        </authorList>
    </citation>
    <scope>NUCLEOTIDE SEQUENCE</scope>
    <source>
        <strain evidence="5">Derf</strain>
        <tissue evidence="5">Whole organism</tissue>
    </source>
</reference>
<dbReference type="InterPro" id="IPR003890">
    <property type="entry name" value="MIF4G-like_typ-3"/>
</dbReference>
<evidence type="ECO:0000313" key="5">
    <source>
        <dbReference type="EMBL" id="KAH9491115.1"/>
    </source>
</evidence>
<evidence type="ECO:0000256" key="3">
    <source>
        <dbReference type="SAM" id="MobiDB-lite"/>
    </source>
</evidence>
<feature type="compositionally biased region" description="Basic and acidic residues" evidence="3">
    <location>
        <begin position="1015"/>
        <end position="1032"/>
    </location>
</feature>
<evidence type="ECO:0000256" key="1">
    <source>
        <dbReference type="ARBA" id="ARBA00004496"/>
    </source>
</evidence>
<evidence type="ECO:0000313" key="6">
    <source>
        <dbReference type="Proteomes" id="UP000790347"/>
    </source>
</evidence>
<accession>A0A922HK00</accession>